<dbReference type="RefSeq" id="WP_057753266.1">
    <property type="nucleotide sequence ID" value="NZ_JQBP01000001.1"/>
</dbReference>
<accession>A0A0R2JE50</accession>
<dbReference type="PANTHER" id="PTHR33169">
    <property type="entry name" value="PADR-FAMILY TRANSCRIPTIONAL REGULATOR"/>
    <property type="match status" value="1"/>
</dbReference>
<evidence type="ECO:0000259" key="1">
    <source>
        <dbReference type="Pfam" id="PF03551"/>
    </source>
</evidence>
<evidence type="ECO:0000313" key="3">
    <source>
        <dbReference type="Proteomes" id="UP000051655"/>
    </source>
</evidence>
<dbReference type="EMBL" id="JQBP01000001">
    <property type="protein sequence ID" value="KRN75585.1"/>
    <property type="molecule type" value="Genomic_DNA"/>
</dbReference>
<sequence length="115" mass="13321">MNIQVPTVLLDGTVLSLVNEQDLYGYAITKQVQNHLNISESTMYPVMRRLQKNGYLETYDEAFEGRHRRYYRITESGRIHLAEIRAAWGEFRVAVDNLLIEEKSVNGGDEDESRN</sequence>
<dbReference type="InterPro" id="IPR005149">
    <property type="entry name" value="Tscrpt_reg_PadR_N"/>
</dbReference>
<proteinExistence type="predicted"/>
<feature type="domain" description="Transcription regulator PadR N-terminal" evidence="1">
    <location>
        <begin position="14"/>
        <end position="83"/>
    </location>
</feature>
<dbReference type="InterPro" id="IPR036388">
    <property type="entry name" value="WH-like_DNA-bd_sf"/>
</dbReference>
<dbReference type="PATRIC" id="fig|1616.3.peg.69"/>
<evidence type="ECO:0000313" key="2">
    <source>
        <dbReference type="EMBL" id="KRN75585.1"/>
    </source>
</evidence>
<protein>
    <recommendedName>
        <fullName evidence="1">Transcription regulator PadR N-terminal domain-containing protein</fullName>
    </recommendedName>
</protein>
<dbReference type="AlphaFoldDB" id="A0A0R2JE50"/>
<gene>
    <name evidence="2" type="ORF">IV73_GL000069</name>
</gene>
<dbReference type="InterPro" id="IPR036390">
    <property type="entry name" value="WH_DNA-bd_sf"/>
</dbReference>
<dbReference type="OrthoDB" id="9808017at2"/>
<dbReference type="Pfam" id="PF03551">
    <property type="entry name" value="PadR"/>
    <property type="match status" value="1"/>
</dbReference>
<dbReference type="Gene3D" id="1.10.10.10">
    <property type="entry name" value="Winged helix-like DNA-binding domain superfamily/Winged helix DNA-binding domain"/>
    <property type="match status" value="1"/>
</dbReference>
<reference evidence="2 3" key="1">
    <citation type="journal article" date="2015" name="Genome Announc.">
        <title>Expanding the biotechnology potential of lactobacilli through comparative genomics of 213 strains and associated genera.</title>
        <authorList>
            <person name="Sun Z."/>
            <person name="Harris H.M."/>
            <person name="McCann A."/>
            <person name="Guo C."/>
            <person name="Argimon S."/>
            <person name="Zhang W."/>
            <person name="Yang X."/>
            <person name="Jeffery I.B."/>
            <person name="Cooney J.C."/>
            <person name="Kagawa T.F."/>
            <person name="Liu W."/>
            <person name="Song Y."/>
            <person name="Salvetti E."/>
            <person name="Wrobel A."/>
            <person name="Rasinkangas P."/>
            <person name="Parkhill J."/>
            <person name="Rea M.C."/>
            <person name="O'Sullivan O."/>
            <person name="Ritari J."/>
            <person name="Douillard F.P."/>
            <person name="Paul Ross R."/>
            <person name="Yang R."/>
            <person name="Briner A.E."/>
            <person name="Felis G.E."/>
            <person name="de Vos W.M."/>
            <person name="Barrangou R."/>
            <person name="Klaenhammer T.R."/>
            <person name="Caufield P.W."/>
            <person name="Cui Y."/>
            <person name="Zhang H."/>
            <person name="O'Toole P.W."/>
        </authorList>
    </citation>
    <scope>NUCLEOTIDE SEQUENCE [LARGE SCALE GENOMIC DNA]</scope>
    <source>
        <strain evidence="2 3">DSM 20593</strain>
    </source>
</reference>
<name>A0A0R2JE50_9LACO</name>
<dbReference type="PANTHER" id="PTHR33169:SF14">
    <property type="entry name" value="TRANSCRIPTIONAL REGULATOR RV3488"/>
    <property type="match status" value="1"/>
</dbReference>
<dbReference type="STRING" id="1616.IV73_GL000069"/>
<dbReference type="InterPro" id="IPR052509">
    <property type="entry name" value="Metal_resp_DNA-bind_regulator"/>
</dbReference>
<organism evidence="2 3">
    <name type="scientific">Weissella kandleri</name>
    <dbReference type="NCBI Taxonomy" id="1616"/>
    <lineage>
        <taxon>Bacteria</taxon>
        <taxon>Bacillati</taxon>
        <taxon>Bacillota</taxon>
        <taxon>Bacilli</taxon>
        <taxon>Lactobacillales</taxon>
        <taxon>Lactobacillaceae</taxon>
        <taxon>Weissella</taxon>
    </lineage>
</organism>
<comment type="caution">
    <text evidence="2">The sequence shown here is derived from an EMBL/GenBank/DDBJ whole genome shotgun (WGS) entry which is preliminary data.</text>
</comment>
<dbReference type="Proteomes" id="UP000051655">
    <property type="component" value="Unassembled WGS sequence"/>
</dbReference>
<keyword evidence="3" id="KW-1185">Reference proteome</keyword>
<dbReference type="SUPFAM" id="SSF46785">
    <property type="entry name" value="Winged helix' DNA-binding domain"/>
    <property type="match status" value="1"/>
</dbReference>